<comment type="caution">
    <text evidence="4">The sequence shown here is derived from an EMBL/GenBank/DDBJ whole genome shotgun (WGS) entry which is preliminary data.</text>
</comment>
<feature type="domain" description="DprA winged helix" evidence="3">
    <location>
        <begin position="307"/>
        <end position="360"/>
    </location>
</feature>
<dbReference type="InterPro" id="IPR036388">
    <property type="entry name" value="WH-like_DNA-bd_sf"/>
</dbReference>
<dbReference type="InterPro" id="IPR057666">
    <property type="entry name" value="DrpA_SLOG"/>
</dbReference>
<comment type="similarity">
    <text evidence="1">Belongs to the DprA/Smf family.</text>
</comment>
<gene>
    <name evidence="4" type="primary">dprA</name>
    <name evidence="4" type="ORF">H2C83_09415</name>
</gene>
<name>A0A7W2ARM1_9BACL</name>
<dbReference type="GO" id="GO:0009294">
    <property type="term" value="P:DNA-mediated transformation"/>
    <property type="evidence" value="ECO:0007669"/>
    <property type="project" value="InterPro"/>
</dbReference>
<evidence type="ECO:0000313" key="5">
    <source>
        <dbReference type="Proteomes" id="UP000538292"/>
    </source>
</evidence>
<dbReference type="NCBIfam" id="TIGR00732">
    <property type="entry name" value="dprA"/>
    <property type="match status" value="1"/>
</dbReference>
<dbReference type="Pfam" id="PF02481">
    <property type="entry name" value="DNA_processg_A"/>
    <property type="match status" value="1"/>
</dbReference>
<dbReference type="Gene3D" id="3.40.50.450">
    <property type="match status" value="1"/>
</dbReference>
<evidence type="ECO:0000259" key="3">
    <source>
        <dbReference type="Pfam" id="PF17782"/>
    </source>
</evidence>
<dbReference type="PANTHER" id="PTHR43022:SF1">
    <property type="entry name" value="PROTEIN SMF"/>
    <property type="match status" value="1"/>
</dbReference>
<evidence type="ECO:0000256" key="1">
    <source>
        <dbReference type="ARBA" id="ARBA00006525"/>
    </source>
</evidence>
<dbReference type="Proteomes" id="UP000538292">
    <property type="component" value="Unassembled WGS sequence"/>
</dbReference>
<reference evidence="4 5" key="1">
    <citation type="submission" date="2020-07" db="EMBL/GenBank/DDBJ databases">
        <title>Thermoactinomyces phylogeny.</title>
        <authorList>
            <person name="Dunlap C."/>
        </authorList>
    </citation>
    <scope>NUCLEOTIDE SEQUENCE [LARGE SCALE GENOMIC DNA]</scope>
    <source>
        <strain evidence="4 5">AMNI-1</strain>
    </source>
</reference>
<dbReference type="SUPFAM" id="SSF102405">
    <property type="entry name" value="MCP/YpsA-like"/>
    <property type="match status" value="1"/>
</dbReference>
<dbReference type="RefSeq" id="WP_181740130.1">
    <property type="nucleotide sequence ID" value="NZ_JACEOL010000030.1"/>
</dbReference>
<dbReference type="AlphaFoldDB" id="A0A7W2ARM1"/>
<keyword evidence="5" id="KW-1185">Reference proteome</keyword>
<accession>A0A7W2ARM1</accession>
<feature type="domain" description="Smf/DprA SLOG" evidence="2">
    <location>
        <begin position="79"/>
        <end position="287"/>
    </location>
</feature>
<dbReference type="InterPro" id="IPR003488">
    <property type="entry name" value="DprA"/>
</dbReference>
<proteinExistence type="inferred from homology"/>
<protein>
    <submittedName>
        <fullName evidence="4">DNA-protecting protein DprA</fullName>
    </submittedName>
</protein>
<sequence>MNRYPVLVALNQISSVRWLTIKYLIELGWEPQEPVSDKLLDQLLLYGVKSTEIQKIRQELTTSFIAEVDRDLKKRQIQTITFFNEEYPVLLKEIAQPPWVLYIRGDASLLSAKSLAVVGTRRPTPYGLRVARELAAGLVEFDWTIISGMASGIDGEAHRSALEAKGQTIAVLGTGVDVIYPKHHRCLYEKIVREGAVISEMPPGTQPFPWVFPQRNRIISGLSHGTLVIEAAERSGSLITADFSMEQGREVFAVPGPMTSRQSQGTLKLIQDGAKCVRCVADIVEELEGLHFGQIPASMNKLDKINLNNIEEQVYQLIAPDEPIHIDALIEQLNRKGICEEIHQVLIVLELKNMIAQLPGARYIRK</sequence>
<evidence type="ECO:0000313" key="4">
    <source>
        <dbReference type="EMBL" id="MBA4602527.1"/>
    </source>
</evidence>
<dbReference type="PANTHER" id="PTHR43022">
    <property type="entry name" value="PROTEIN SMF"/>
    <property type="match status" value="1"/>
</dbReference>
<dbReference type="EMBL" id="JACEOL010000030">
    <property type="protein sequence ID" value="MBA4602527.1"/>
    <property type="molecule type" value="Genomic_DNA"/>
</dbReference>
<organism evidence="4 5">
    <name type="scientific">Thermoactinomyces mirandus</name>
    <dbReference type="NCBI Taxonomy" id="2756294"/>
    <lineage>
        <taxon>Bacteria</taxon>
        <taxon>Bacillati</taxon>
        <taxon>Bacillota</taxon>
        <taxon>Bacilli</taxon>
        <taxon>Bacillales</taxon>
        <taxon>Thermoactinomycetaceae</taxon>
        <taxon>Thermoactinomyces</taxon>
    </lineage>
</organism>
<dbReference type="Pfam" id="PF17782">
    <property type="entry name" value="WHD_DprA"/>
    <property type="match status" value="1"/>
</dbReference>
<evidence type="ECO:0000259" key="2">
    <source>
        <dbReference type="Pfam" id="PF02481"/>
    </source>
</evidence>
<dbReference type="InterPro" id="IPR041614">
    <property type="entry name" value="DprA_WH"/>
</dbReference>
<dbReference type="Gene3D" id="1.10.10.10">
    <property type="entry name" value="Winged helix-like DNA-binding domain superfamily/Winged helix DNA-binding domain"/>
    <property type="match status" value="1"/>
</dbReference>